<reference evidence="1" key="1">
    <citation type="journal article" date="2022" name="bioRxiv">
        <title>Sequencing and chromosome-scale assembly of the giantPleurodeles waltlgenome.</title>
        <authorList>
            <person name="Brown T."/>
            <person name="Elewa A."/>
            <person name="Iarovenko S."/>
            <person name="Subramanian E."/>
            <person name="Araus A.J."/>
            <person name="Petzold A."/>
            <person name="Susuki M."/>
            <person name="Suzuki K.-i.T."/>
            <person name="Hayashi T."/>
            <person name="Toyoda A."/>
            <person name="Oliveira C."/>
            <person name="Osipova E."/>
            <person name="Leigh N.D."/>
            <person name="Simon A."/>
            <person name="Yun M.H."/>
        </authorList>
    </citation>
    <scope>NUCLEOTIDE SEQUENCE</scope>
    <source>
        <strain evidence="1">20211129_DDA</strain>
        <tissue evidence="1">Liver</tissue>
    </source>
</reference>
<organism evidence="1 2">
    <name type="scientific">Pleurodeles waltl</name>
    <name type="common">Iberian ribbed newt</name>
    <dbReference type="NCBI Taxonomy" id="8319"/>
    <lineage>
        <taxon>Eukaryota</taxon>
        <taxon>Metazoa</taxon>
        <taxon>Chordata</taxon>
        <taxon>Craniata</taxon>
        <taxon>Vertebrata</taxon>
        <taxon>Euteleostomi</taxon>
        <taxon>Amphibia</taxon>
        <taxon>Batrachia</taxon>
        <taxon>Caudata</taxon>
        <taxon>Salamandroidea</taxon>
        <taxon>Salamandridae</taxon>
        <taxon>Pleurodelinae</taxon>
        <taxon>Pleurodeles</taxon>
    </lineage>
</organism>
<dbReference type="AlphaFoldDB" id="A0AAV7QRE7"/>
<accession>A0AAV7QRE7</accession>
<protein>
    <submittedName>
        <fullName evidence="1">Uncharacterized protein</fullName>
    </submittedName>
</protein>
<evidence type="ECO:0000313" key="2">
    <source>
        <dbReference type="Proteomes" id="UP001066276"/>
    </source>
</evidence>
<sequence length="71" mass="8022">MQCTSARAINAYASTVQAKQNNYLRLLPNLSIFADCLRLRRHALSVQCTICHRTAVPELQYVALQERADCV</sequence>
<gene>
    <name evidence="1" type="ORF">NDU88_009001</name>
</gene>
<name>A0AAV7QRE7_PLEWA</name>
<dbReference type="EMBL" id="JANPWB010000010">
    <property type="protein sequence ID" value="KAJ1142688.1"/>
    <property type="molecule type" value="Genomic_DNA"/>
</dbReference>
<comment type="caution">
    <text evidence="1">The sequence shown here is derived from an EMBL/GenBank/DDBJ whole genome shotgun (WGS) entry which is preliminary data.</text>
</comment>
<dbReference type="Proteomes" id="UP001066276">
    <property type="component" value="Chromosome 6"/>
</dbReference>
<proteinExistence type="predicted"/>
<keyword evidence="2" id="KW-1185">Reference proteome</keyword>
<evidence type="ECO:0000313" key="1">
    <source>
        <dbReference type="EMBL" id="KAJ1142688.1"/>
    </source>
</evidence>